<comment type="caution">
    <text evidence="2">The sequence shown here is derived from an EMBL/GenBank/DDBJ whole genome shotgun (WGS) entry which is preliminary data.</text>
</comment>
<dbReference type="STRING" id="299467.A0A443S8I8"/>
<protein>
    <recommendedName>
        <fullName evidence="1">BTB domain-containing protein</fullName>
    </recommendedName>
</protein>
<dbReference type="SMART" id="SM00225">
    <property type="entry name" value="BTB"/>
    <property type="match status" value="1"/>
</dbReference>
<dbReference type="InterPro" id="IPR000210">
    <property type="entry name" value="BTB/POZ_dom"/>
</dbReference>
<dbReference type="EMBL" id="NCKV01005812">
    <property type="protein sequence ID" value="RWS23831.1"/>
    <property type="molecule type" value="Genomic_DNA"/>
</dbReference>
<dbReference type="Proteomes" id="UP000288716">
    <property type="component" value="Unassembled WGS sequence"/>
</dbReference>
<dbReference type="VEuPathDB" id="VectorBase:LDEU008209"/>
<dbReference type="PANTHER" id="PTHR46306:SF1">
    <property type="entry name" value="BTB_POZ DOMAIN-CONTAINING PROTEIN 9"/>
    <property type="match status" value="1"/>
</dbReference>
<evidence type="ECO:0000259" key="1">
    <source>
        <dbReference type="PROSITE" id="PS50097"/>
    </source>
</evidence>
<organism evidence="2 3">
    <name type="scientific">Leptotrombidium deliense</name>
    <dbReference type="NCBI Taxonomy" id="299467"/>
    <lineage>
        <taxon>Eukaryota</taxon>
        <taxon>Metazoa</taxon>
        <taxon>Ecdysozoa</taxon>
        <taxon>Arthropoda</taxon>
        <taxon>Chelicerata</taxon>
        <taxon>Arachnida</taxon>
        <taxon>Acari</taxon>
        <taxon>Acariformes</taxon>
        <taxon>Trombidiformes</taxon>
        <taxon>Prostigmata</taxon>
        <taxon>Anystina</taxon>
        <taxon>Parasitengona</taxon>
        <taxon>Trombiculoidea</taxon>
        <taxon>Trombiculidae</taxon>
        <taxon>Leptotrombidium</taxon>
    </lineage>
</organism>
<proteinExistence type="predicted"/>
<feature type="domain" description="BTB" evidence="1">
    <location>
        <begin position="18"/>
        <end position="85"/>
    </location>
</feature>
<accession>A0A443S8I8</accession>
<sequence>MSEYKSQLMDRMRSEDLKNVTFIVEGEEIKVNKTLIAASCPYFNTMLFGDTEQSKQSTITLDATPNVAFKTIINFIYTDECKICCLTAKQLFELISLIHDYQFDHLSKNVLQKVDFSNYSIDDAINFYHYFRENGLDDWREACLRFCDNIFQYEYEFQVATDIILKFPKQMLLELTARNTFTIREVDLFRYLNSWKENNADVECTDLFTNLRLNLIKREDFSKYVLPTKLIKSEDYLIAYQKDEFPQRFTICKTALCKTVIPSMNTESDTVMLNKDCFFTFYMGKCEMLVSFVLFEVSHQTHESNFIVEAEDNNNEPLSLTKPYLNNRCSYCNRNYDRHEMHTDYFDEYKVTVSHSPSTVSTFRITSRMSNLKLRYQIVCFP</sequence>
<evidence type="ECO:0000313" key="2">
    <source>
        <dbReference type="EMBL" id="RWS23831.1"/>
    </source>
</evidence>
<name>A0A443S8I8_9ACAR</name>
<dbReference type="PANTHER" id="PTHR46306">
    <property type="entry name" value="BTB/POZ DOMAIN-CONTAINING PROTEIN 9"/>
    <property type="match status" value="1"/>
</dbReference>
<reference evidence="2 3" key="1">
    <citation type="journal article" date="2018" name="Gigascience">
        <title>Genomes of trombidid mites reveal novel predicted allergens and laterally-transferred genes associated with secondary metabolism.</title>
        <authorList>
            <person name="Dong X."/>
            <person name="Chaisiri K."/>
            <person name="Xia D."/>
            <person name="Armstrong S.D."/>
            <person name="Fang Y."/>
            <person name="Donnelly M.J."/>
            <person name="Kadowaki T."/>
            <person name="McGarry J.W."/>
            <person name="Darby A.C."/>
            <person name="Makepeace B.L."/>
        </authorList>
    </citation>
    <scope>NUCLEOTIDE SEQUENCE [LARGE SCALE GENOMIC DNA]</scope>
    <source>
        <strain evidence="2">UoL-UT</strain>
    </source>
</reference>
<dbReference type="Gene3D" id="3.30.710.10">
    <property type="entry name" value="Potassium Channel Kv1.1, Chain A"/>
    <property type="match status" value="1"/>
</dbReference>
<dbReference type="PROSITE" id="PS50097">
    <property type="entry name" value="BTB"/>
    <property type="match status" value="1"/>
</dbReference>
<dbReference type="OrthoDB" id="6420239at2759"/>
<gene>
    <name evidence="2" type="ORF">B4U80_13310</name>
</gene>
<evidence type="ECO:0000313" key="3">
    <source>
        <dbReference type="Proteomes" id="UP000288716"/>
    </source>
</evidence>
<keyword evidence="3" id="KW-1185">Reference proteome</keyword>
<dbReference type="AlphaFoldDB" id="A0A443S8I8"/>
<dbReference type="Pfam" id="PF00651">
    <property type="entry name" value="BTB"/>
    <property type="match status" value="1"/>
</dbReference>
<dbReference type="GO" id="GO:0005737">
    <property type="term" value="C:cytoplasm"/>
    <property type="evidence" value="ECO:0007669"/>
    <property type="project" value="TreeGrafter"/>
</dbReference>
<dbReference type="SUPFAM" id="SSF54695">
    <property type="entry name" value="POZ domain"/>
    <property type="match status" value="1"/>
</dbReference>
<dbReference type="InterPro" id="IPR052407">
    <property type="entry name" value="BTB_POZ_domain_cont_9"/>
</dbReference>
<dbReference type="InterPro" id="IPR011333">
    <property type="entry name" value="SKP1/BTB/POZ_sf"/>
</dbReference>